<dbReference type="Pfam" id="PF18780">
    <property type="entry name" value="HNH_repeat"/>
    <property type="match status" value="1"/>
</dbReference>
<organism evidence="1 2">
    <name type="scientific">Natronorubrum bangense JCM 10635</name>
    <dbReference type="NCBI Taxonomy" id="1227500"/>
    <lineage>
        <taxon>Archaea</taxon>
        <taxon>Methanobacteriati</taxon>
        <taxon>Methanobacteriota</taxon>
        <taxon>Stenosarchaea group</taxon>
        <taxon>Halobacteria</taxon>
        <taxon>Halobacteriales</taxon>
        <taxon>Natrialbaceae</taxon>
        <taxon>Natronorubrum</taxon>
    </lineage>
</organism>
<dbReference type="EMBL" id="AOHY01000012">
    <property type="protein sequence ID" value="ELY50118.1"/>
    <property type="molecule type" value="Genomic_DNA"/>
</dbReference>
<evidence type="ECO:0000313" key="2">
    <source>
        <dbReference type="Proteomes" id="UP000011690"/>
    </source>
</evidence>
<evidence type="ECO:0008006" key="3">
    <source>
        <dbReference type="Google" id="ProtNLM"/>
    </source>
</evidence>
<dbReference type="Proteomes" id="UP000011690">
    <property type="component" value="Unassembled WGS sequence"/>
</dbReference>
<protein>
    <recommendedName>
        <fullName evidence="3">HNH endonuclease</fullName>
    </recommendedName>
</protein>
<dbReference type="AlphaFoldDB" id="L9WP57"/>
<reference evidence="1 2" key="1">
    <citation type="journal article" date="2014" name="PLoS Genet.">
        <title>Phylogenetically driven sequencing of extremely halophilic archaea reveals strategies for static and dynamic osmo-response.</title>
        <authorList>
            <person name="Becker E.A."/>
            <person name="Seitzer P.M."/>
            <person name="Tritt A."/>
            <person name="Larsen D."/>
            <person name="Krusor M."/>
            <person name="Yao A.I."/>
            <person name="Wu D."/>
            <person name="Madern D."/>
            <person name="Eisen J.A."/>
            <person name="Darling A.E."/>
            <person name="Facciotti M.T."/>
        </authorList>
    </citation>
    <scope>NUCLEOTIDE SEQUENCE [LARGE SCALE GENOMIC DNA]</scope>
    <source>
        <strain evidence="1 2">JCM 10635</strain>
    </source>
</reference>
<dbReference type="eggNOG" id="arCOG08099">
    <property type="taxonomic scope" value="Archaea"/>
</dbReference>
<dbReference type="STRING" id="1227500.C494_06158"/>
<accession>L9WP57</accession>
<dbReference type="InterPro" id="IPR041025">
    <property type="entry name" value="HNH_repeat"/>
</dbReference>
<evidence type="ECO:0000313" key="1">
    <source>
        <dbReference type="EMBL" id="ELY50118.1"/>
    </source>
</evidence>
<proteinExistence type="predicted"/>
<sequence length="194" mass="22088">MYDWAANGCVTSEQECLESLREAAARLGESPTKAQYEELGLTPSASTILRVVGGWNAAKTKADLETEPSTGTRTAPKPEKVELPDGMEWEDLSQDQRWHYKHPDWNTERSLQRQNAHRAWANELQRTRGGCNRCAEQDPACLDFHHVDEDEKEMAVGKMISFGYSRDRIKAEIEKCIVLCANCHRKEHYNPPLD</sequence>
<keyword evidence="2" id="KW-1185">Reference proteome</keyword>
<comment type="caution">
    <text evidence="1">The sequence shown here is derived from an EMBL/GenBank/DDBJ whole genome shotgun (WGS) entry which is preliminary data.</text>
</comment>
<gene>
    <name evidence="1" type="ORF">C494_06158</name>
</gene>
<dbReference type="PATRIC" id="fig|1227500.6.peg.1247"/>
<name>L9WP57_9EURY</name>